<accession>A0ABC8KYW5</accession>
<dbReference type="AlphaFoldDB" id="A0ABC8KYW5"/>
<reference evidence="1 2" key="1">
    <citation type="submission" date="2022-03" db="EMBL/GenBank/DDBJ databases">
        <authorList>
            <person name="Macdonald S."/>
            <person name="Ahmed S."/>
            <person name="Newling K."/>
        </authorList>
    </citation>
    <scope>NUCLEOTIDE SEQUENCE [LARGE SCALE GENOMIC DNA]</scope>
</reference>
<evidence type="ECO:0000313" key="1">
    <source>
        <dbReference type="EMBL" id="CAH8362478.1"/>
    </source>
</evidence>
<dbReference type="EMBL" id="CAKOAT010331822">
    <property type="protein sequence ID" value="CAH8362478.1"/>
    <property type="molecule type" value="Genomic_DNA"/>
</dbReference>
<comment type="caution">
    <text evidence="1">The sequence shown here is derived from an EMBL/GenBank/DDBJ whole genome shotgun (WGS) entry which is preliminary data.</text>
</comment>
<name>A0ABC8KYW5_ERUVS</name>
<protein>
    <submittedName>
        <fullName evidence="1">Uncharacterized protein</fullName>
    </submittedName>
</protein>
<proteinExistence type="predicted"/>
<evidence type="ECO:0000313" key="2">
    <source>
        <dbReference type="Proteomes" id="UP001642260"/>
    </source>
</evidence>
<sequence length="130" mass="15167">MDDVYSPAGKICSTWLWCESCIFSDAPLSFLIEAINGLVLYLKIFPPRKSPMVDPPRLRRILMLFSESTQDSICVWSFEPPLVIKDLKLWCYLFSQLYYLRYGRGPKLQRDSNSRWCVFSWCFHGVLVGV</sequence>
<dbReference type="Proteomes" id="UP001642260">
    <property type="component" value="Unassembled WGS sequence"/>
</dbReference>
<keyword evidence="2" id="KW-1185">Reference proteome</keyword>
<gene>
    <name evidence="1" type="ORF">ERUC_LOCUS28234</name>
</gene>
<organism evidence="1 2">
    <name type="scientific">Eruca vesicaria subsp. sativa</name>
    <name type="common">Garden rocket</name>
    <name type="synonym">Eruca sativa</name>
    <dbReference type="NCBI Taxonomy" id="29727"/>
    <lineage>
        <taxon>Eukaryota</taxon>
        <taxon>Viridiplantae</taxon>
        <taxon>Streptophyta</taxon>
        <taxon>Embryophyta</taxon>
        <taxon>Tracheophyta</taxon>
        <taxon>Spermatophyta</taxon>
        <taxon>Magnoliopsida</taxon>
        <taxon>eudicotyledons</taxon>
        <taxon>Gunneridae</taxon>
        <taxon>Pentapetalae</taxon>
        <taxon>rosids</taxon>
        <taxon>malvids</taxon>
        <taxon>Brassicales</taxon>
        <taxon>Brassicaceae</taxon>
        <taxon>Brassiceae</taxon>
        <taxon>Eruca</taxon>
    </lineage>
</organism>